<dbReference type="EMBL" id="JRKQ01000001">
    <property type="protein sequence ID" value="KGJ23754.1"/>
    <property type="molecule type" value="Genomic_DNA"/>
</dbReference>
<dbReference type="InterPro" id="IPR032876">
    <property type="entry name" value="J_dom"/>
</dbReference>
<evidence type="ECO:0000259" key="1">
    <source>
        <dbReference type="Pfam" id="PF13550"/>
    </source>
</evidence>
<feature type="domain" description="Tip attachment protein J" evidence="1">
    <location>
        <begin position="320"/>
        <end position="501"/>
    </location>
</feature>
<evidence type="ECO:0000313" key="3">
    <source>
        <dbReference type="Proteomes" id="UP000029858"/>
    </source>
</evidence>
<dbReference type="RefSeq" id="WP_036706291.1">
    <property type="nucleotide sequence ID" value="NZ_JRKQ01000001.1"/>
</dbReference>
<accession>A0A099GLN6</accession>
<dbReference type="Pfam" id="PF13550">
    <property type="entry name" value="Phage-tail_3"/>
    <property type="match status" value="1"/>
</dbReference>
<reference evidence="2 3" key="2">
    <citation type="submission" date="2014-10" db="EMBL/GenBank/DDBJ databases">
        <title>Paracoccus sanguinis sp. nov., isolated from clinical specimens of New York State patients.</title>
        <authorList>
            <person name="Mingle L.A."/>
            <person name="Cole J.A."/>
            <person name="Lapierre P."/>
            <person name="Musser K.A."/>
        </authorList>
    </citation>
    <scope>NUCLEOTIDE SEQUENCE [LARGE SCALE GENOMIC DNA]</scope>
    <source>
        <strain evidence="2 3">5503</strain>
    </source>
</reference>
<proteinExistence type="predicted"/>
<protein>
    <recommendedName>
        <fullName evidence="1">Tip attachment protein J domain-containing protein</fullName>
    </recommendedName>
</protein>
<organism evidence="2 3">
    <name type="scientific">Paracoccus sanguinis</name>
    <dbReference type="NCBI Taxonomy" id="1545044"/>
    <lineage>
        <taxon>Bacteria</taxon>
        <taxon>Pseudomonadati</taxon>
        <taxon>Pseudomonadota</taxon>
        <taxon>Alphaproteobacteria</taxon>
        <taxon>Rhodobacterales</taxon>
        <taxon>Paracoccaceae</taxon>
        <taxon>Paracoccus</taxon>
    </lineage>
</organism>
<gene>
    <name evidence="2" type="ORF">IX56_00310</name>
</gene>
<sequence length="988" mass="107287">MSNPKKTKVPVFDGLMSTHWGVCQQADALFGIKVKDKLCWPPAQVDGDDTVERAPQYDAAKWSAVDDLNTMVVNLGTQTGLAPVVGPQNPQIMTAERDEYIHEPDLFGGDTNGTGGVEGVFTWLPGKADQILPTSMTSRFGISADRCPSFRGLATAFFCGGRRPTTRKDSNGIDMGGLVNPHLTKARTSNNQGFKWGTNDPYVPSATMRVFRAPYAPPLRDFAKYALNPYNVQHLKQMMTRVIAVPRAPARNKSDGDGKLPQGGGFPAANPAAVIYELLSSARYDMNSTEAALDAASFLICARLLSVEKAGISFAWVDQDSVKAIIEEICAHIQGAVFVHPKTGLYTMRLLRPDAAFSALGMGNEIITLPWKAGFKLSPSNARLADDIERKTWSDVINWVSVKFTDDETSKEKSVSVQAPDLIAAAGGRVNDATLNYWMFRSEETAIAAGERELSAASRPLMKASWIVNRTGWSIAPYDVITVDWPSEGIVKTRFRVLAVDYGDGKNRDIRIDAVEDVFSEKPRRTAIMPQAALWTPPPKPTIRQPYMTPASAPMLMRNGLSRDELDLLDQDGDAVMIHMISSDANLTGADAFVRSNAEDLPQTGVAIESVPRALLNEPLGVEATSTISFYDMDFGAQERDPEPGDLLVFVRPRTDKPSLDRFWTTISGGRLLPTGLPQAGYGSNFAPSKLHWGVGTAAMALDEDSARIATMNGLAPAYHEEVCQILTVDRDTGDTVIRRGIYDTVPAPLPAGCWVFHLSGQPPVPRETSADGEYMLAAYRPKSASAVARSTTPQYPFVATARQEMPARPGNVRITVGPETWAFGSKAVLDEPAPVQVRWATRNRITDDAQPASWTAGNITPESGQRHYVRVWRRVCRNATGDSPAVLVDQFYDLAGDSYVIPAAVFSNSLNDPDWNPGEVVSDIPAGGAFVIEVGAQRTEPGRVLVATPENPLTDPAQMSAQAALMLIDVGTEPSGWGKSWGKDWGG</sequence>
<comment type="caution">
    <text evidence="2">The sequence shown here is derived from an EMBL/GenBank/DDBJ whole genome shotgun (WGS) entry which is preliminary data.</text>
</comment>
<evidence type="ECO:0000313" key="2">
    <source>
        <dbReference type="EMBL" id="KGJ23754.1"/>
    </source>
</evidence>
<dbReference type="AlphaFoldDB" id="A0A099GLN6"/>
<reference evidence="2 3" key="1">
    <citation type="submission" date="2014-09" db="EMBL/GenBank/DDBJ databases">
        <authorList>
            <person name="McGinnis J.M."/>
            <person name="Wolfgang W.J."/>
        </authorList>
    </citation>
    <scope>NUCLEOTIDE SEQUENCE [LARGE SCALE GENOMIC DNA]</scope>
    <source>
        <strain evidence="2 3">5503</strain>
    </source>
</reference>
<name>A0A099GLN6_9RHOB</name>
<dbReference type="Proteomes" id="UP000029858">
    <property type="component" value="Unassembled WGS sequence"/>
</dbReference>